<dbReference type="CDD" id="cd10236">
    <property type="entry name" value="ASKHA_NBD_HSP70_HscA"/>
    <property type="match status" value="1"/>
</dbReference>
<protein>
    <recommendedName>
        <fullName evidence="5">Chaperone protein HscA homolog</fullName>
    </recommendedName>
</protein>
<dbReference type="PANTHER" id="PTHR19375">
    <property type="entry name" value="HEAT SHOCK PROTEIN 70KDA"/>
    <property type="match status" value="1"/>
</dbReference>
<evidence type="ECO:0000256" key="3">
    <source>
        <dbReference type="ARBA" id="ARBA00022840"/>
    </source>
</evidence>
<dbReference type="InterPro" id="IPR018181">
    <property type="entry name" value="Heat_shock_70_CS"/>
</dbReference>
<dbReference type="Pfam" id="PF00012">
    <property type="entry name" value="HSP70"/>
    <property type="match status" value="1"/>
</dbReference>
<comment type="function">
    <text evidence="5">Chaperone involved in the maturation of iron-sulfur cluster-containing proteins. Has a low intrinsic ATPase activity which is markedly stimulated by HscB.</text>
</comment>
<dbReference type="InterPro" id="IPR043129">
    <property type="entry name" value="ATPase_NBD"/>
</dbReference>
<dbReference type="NCBIfam" id="NF003520">
    <property type="entry name" value="PRK05183.1"/>
    <property type="match status" value="1"/>
</dbReference>
<dbReference type="GO" id="GO:0140662">
    <property type="term" value="F:ATP-dependent protein folding chaperone"/>
    <property type="evidence" value="ECO:0007669"/>
    <property type="project" value="InterPro"/>
</dbReference>
<keyword evidence="2 5" id="KW-0547">Nucleotide-binding</keyword>
<evidence type="ECO:0000313" key="8">
    <source>
        <dbReference type="Proteomes" id="UP000064137"/>
    </source>
</evidence>
<dbReference type="PROSITE" id="PS00297">
    <property type="entry name" value="HSP70_1"/>
    <property type="match status" value="1"/>
</dbReference>
<organism evidence="7 8">
    <name type="scientific">Pseudomonas oryzihabitans</name>
    <dbReference type="NCBI Taxonomy" id="47885"/>
    <lineage>
        <taxon>Bacteria</taxon>
        <taxon>Pseudomonadati</taxon>
        <taxon>Pseudomonadota</taxon>
        <taxon>Gammaproteobacteria</taxon>
        <taxon>Pseudomonadales</taxon>
        <taxon>Pseudomonadaceae</taxon>
        <taxon>Pseudomonas</taxon>
    </lineage>
</organism>
<dbReference type="EMBL" id="CP013987">
    <property type="protein sequence ID" value="ALZ85706.1"/>
    <property type="molecule type" value="Genomic_DNA"/>
</dbReference>
<reference evidence="7 8" key="1">
    <citation type="submission" date="2016-01" db="EMBL/GenBank/DDBJ databases">
        <title>Annotation of Pseudomonas oryzihabitans USDA-ARS-USMARC-56511.</title>
        <authorList>
            <person name="Harhay G.P."/>
            <person name="Harhay D.M."/>
            <person name="Smith T.P.L."/>
            <person name="Bono J.L."/>
            <person name="Heaton M.P."/>
            <person name="Clawson M.L."/>
            <person name="Chitko-Mckown C.G."/>
            <person name="Capik S.F."/>
            <person name="DeDonder K.D."/>
            <person name="Apley M.D."/>
            <person name="Lubbers B.V."/>
            <person name="White B.J."/>
            <person name="Larson R.L."/>
        </authorList>
    </citation>
    <scope>NUCLEOTIDE SEQUENCE [LARGE SCALE GENOMIC DNA]</scope>
    <source>
        <strain evidence="7 8">USDA-ARS-USMARC-56511</strain>
    </source>
</reference>
<evidence type="ECO:0000256" key="4">
    <source>
        <dbReference type="ARBA" id="ARBA00023186"/>
    </source>
</evidence>
<dbReference type="FunFam" id="2.60.34.10:FF:000005">
    <property type="entry name" value="Chaperone protein HscA homolog"/>
    <property type="match status" value="1"/>
</dbReference>
<dbReference type="GO" id="GO:0016887">
    <property type="term" value="F:ATP hydrolysis activity"/>
    <property type="evidence" value="ECO:0007669"/>
    <property type="project" value="UniProtKB-UniRule"/>
</dbReference>
<dbReference type="Proteomes" id="UP000064137">
    <property type="component" value="Chromosome"/>
</dbReference>
<evidence type="ECO:0000313" key="7">
    <source>
        <dbReference type="EMBL" id="ALZ85706.1"/>
    </source>
</evidence>
<dbReference type="PROSITE" id="PS01036">
    <property type="entry name" value="HSP70_3"/>
    <property type="match status" value="1"/>
</dbReference>
<dbReference type="Gene3D" id="2.60.34.10">
    <property type="entry name" value="Substrate Binding Domain Of DNAk, Chain A, domain 1"/>
    <property type="match status" value="1"/>
</dbReference>
<sequence length="619" mass="65957">MALLQIAEPGMAPKPHQRKLAVGIDLGTTNSLVAAVRSGVAETLPDLQGEVILPSAVRYAVDGVEVGAGAKAAAAQDPFNTILSVKRLMGRGIADVKQLGEQLPYRFVAGESEMPFIDTAAGRKSPVEVSADILRVLRERAEASLGGELVGAVITVPAYFDDAQRQATKDAARFAGLNVLRLLNEPTAAAVAYGLDRGEEGVVAIYDLGGGTFDISILRLTRGVFEVMATGGDSALGGDDFDHAIAGWIVQQAGLSSDLDPGTQRRLLQSACAAKEALSAAERVEVSHGDWSGVLERSTFQELIAPLVARSLKACRRALRDAEVEPVEISAVVMVGGSTRVPYVREAVGELFECTPLTDIDPDRVVAIGAALQADSLAGNRAGEELLLLDVIPLSLGLETMGGLMEKIIPRNTTIPVARGQDFTTYRDGQTAMLVHVLQGERELVKDARSLARFELRGFPPMVAGAAKIRVTFQVDADGLLGVSARELSSGVEASVQVKPSYGLTDGEIANMLQDSFRHAGDDMQARALREQQVEARRLIEAVTAAVATDGERLLDAEERQVIELEIGRLAELLEATDVQALEEQTKRLSQVTDAFAARRMNASVKAALAGRRLNDIEE</sequence>
<dbReference type="GO" id="GO:0005524">
    <property type="term" value="F:ATP binding"/>
    <property type="evidence" value="ECO:0007669"/>
    <property type="project" value="UniProtKB-KW"/>
</dbReference>
<dbReference type="HAMAP" id="MF_00679">
    <property type="entry name" value="HscA"/>
    <property type="match status" value="1"/>
</dbReference>
<keyword evidence="3 5" id="KW-0067">ATP-binding</keyword>
<name>A0A0U4HIT0_9PSED</name>
<dbReference type="GO" id="GO:0051082">
    <property type="term" value="F:unfolded protein binding"/>
    <property type="evidence" value="ECO:0007669"/>
    <property type="project" value="InterPro"/>
</dbReference>
<keyword evidence="4 5" id="KW-0143">Chaperone</keyword>
<dbReference type="PROSITE" id="PS00329">
    <property type="entry name" value="HSP70_2"/>
    <property type="match status" value="1"/>
</dbReference>
<dbReference type="KEGG" id="por:APT59_16410"/>
<dbReference type="PRINTS" id="PR00301">
    <property type="entry name" value="HEATSHOCK70"/>
</dbReference>
<evidence type="ECO:0000256" key="5">
    <source>
        <dbReference type="HAMAP-Rule" id="MF_00679"/>
    </source>
</evidence>
<dbReference type="OrthoDB" id="9766019at2"/>
<dbReference type="SUPFAM" id="SSF53067">
    <property type="entry name" value="Actin-like ATPase domain"/>
    <property type="match status" value="2"/>
</dbReference>
<dbReference type="Gene3D" id="1.20.1270.10">
    <property type="match status" value="1"/>
</dbReference>
<comment type="similarity">
    <text evidence="1 5 6">Belongs to the heat shock protein 70 family.</text>
</comment>
<dbReference type="Gene3D" id="3.30.420.40">
    <property type="match status" value="2"/>
</dbReference>
<proteinExistence type="inferred from homology"/>
<dbReference type="GO" id="GO:0016226">
    <property type="term" value="P:iron-sulfur cluster assembly"/>
    <property type="evidence" value="ECO:0007669"/>
    <property type="project" value="InterPro"/>
</dbReference>
<evidence type="ECO:0000256" key="6">
    <source>
        <dbReference type="RuleBase" id="RU003322"/>
    </source>
</evidence>
<gene>
    <name evidence="5 7" type="primary">hscA</name>
    <name evidence="7" type="ORF">APT59_16410</name>
</gene>
<dbReference type="NCBIfam" id="TIGR01991">
    <property type="entry name" value="HscA"/>
    <property type="match status" value="1"/>
</dbReference>
<evidence type="ECO:0000256" key="1">
    <source>
        <dbReference type="ARBA" id="ARBA00007381"/>
    </source>
</evidence>
<accession>A0A0U4HIT0</accession>
<dbReference type="InterPro" id="IPR029048">
    <property type="entry name" value="HSP70_C_sf"/>
</dbReference>
<evidence type="ECO:0000256" key="2">
    <source>
        <dbReference type="ARBA" id="ARBA00022741"/>
    </source>
</evidence>
<dbReference type="InterPro" id="IPR042039">
    <property type="entry name" value="HscA_NBD"/>
</dbReference>
<dbReference type="InterPro" id="IPR013126">
    <property type="entry name" value="Hsp_70_fam"/>
</dbReference>
<dbReference type="AlphaFoldDB" id="A0A0U4HIT0"/>
<dbReference type="RefSeq" id="WP_059315831.1">
    <property type="nucleotide sequence ID" value="NZ_CP013987.1"/>
</dbReference>
<dbReference type="InterPro" id="IPR029047">
    <property type="entry name" value="HSP70_peptide-bd_sf"/>
</dbReference>
<dbReference type="FunFam" id="3.30.420.40:FF:000046">
    <property type="entry name" value="Chaperone protein HscA"/>
    <property type="match status" value="1"/>
</dbReference>
<dbReference type="SUPFAM" id="SSF100934">
    <property type="entry name" value="Heat shock protein 70kD (HSP70), C-terminal subdomain"/>
    <property type="match status" value="1"/>
</dbReference>
<dbReference type="Gene3D" id="3.90.640.10">
    <property type="entry name" value="Actin, Chain A, domain 4"/>
    <property type="match status" value="1"/>
</dbReference>
<dbReference type="SUPFAM" id="SSF100920">
    <property type="entry name" value="Heat shock protein 70kD (HSP70), peptide-binding domain"/>
    <property type="match status" value="1"/>
</dbReference>
<dbReference type="InterPro" id="IPR010236">
    <property type="entry name" value="ISC_FeS_clus_asmbl_HscA"/>
</dbReference>